<keyword evidence="3" id="KW-0804">Transcription</keyword>
<dbReference type="EMBL" id="JAWLUK010000001">
    <property type="protein sequence ID" value="MDV7176079.1"/>
    <property type="molecule type" value="Genomic_DNA"/>
</dbReference>
<name>A0AAP5T5R6_9MICC</name>
<dbReference type="RefSeq" id="WP_251650778.1">
    <property type="nucleotide sequence ID" value="NZ_JAWLUK010000001.1"/>
</dbReference>
<protein>
    <submittedName>
        <fullName evidence="6">TetR/AcrR family transcriptional regulator</fullName>
    </submittedName>
</protein>
<dbReference type="InterPro" id="IPR025996">
    <property type="entry name" value="MT1864/Rv1816-like_C"/>
</dbReference>
<evidence type="ECO:0000256" key="2">
    <source>
        <dbReference type="ARBA" id="ARBA00023125"/>
    </source>
</evidence>
<dbReference type="Pfam" id="PF00440">
    <property type="entry name" value="TetR_N"/>
    <property type="match status" value="1"/>
</dbReference>
<dbReference type="InterPro" id="IPR050109">
    <property type="entry name" value="HTH-type_TetR-like_transc_reg"/>
</dbReference>
<feature type="DNA-binding region" description="H-T-H motif" evidence="4">
    <location>
        <begin position="32"/>
        <end position="51"/>
    </location>
</feature>
<evidence type="ECO:0000256" key="3">
    <source>
        <dbReference type="ARBA" id="ARBA00023163"/>
    </source>
</evidence>
<evidence type="ECO:0000313" key="6">
    <source>
        <dbReference type="EMBL" id="MDV7176079.1"/>
    </source>
</evidence>
<accession>A0AAP5T5R6</accession>
<feature type="domain" description="HTH tetR-type" evidence="5">
    <location>
        <begin position="9"/>
        <end position="69"/>
    </location>
</feature>
<dbReference type="GO" id="GO:0003700">
    <property type="term" value="F:DNA-binding transcription factor activity"/>
    <property type="evidence" value="ECO:0007669"/>
    <property type="project" value="TreeGrafter"/>
</dbReference>
<dbReference type="GO" id="GO:0000976">
    <property type="term" value="F:transcription cis-regulatory region binding"/>
    <property type="evidence" value="ECO:0007669"/>
    <property type="project" value="TreeGrafter"/>
</dbReference>
<keyword evidence="1" id="KW-0805">Transcription regulation</keyword>
<dbReference type="InterPro" id="IPR009057">
    <property type="entry name" value="Homeodomain-like_sf"/>
</dbReference>
<sequence>MPRPRRTRAEMDELVLAVGRRQLAEHGAAGLSLREVARELGVVPSGVYRYVASRDELLTRLLEDAFSSLADAVEQDIAGITEPRTRMRTLAHAMRTWALAHPAQWALIYGSPVPGYHAPAERTSGPGLRLTRHGLQAAADGAFRTPGTEDDDAARLSPPFVAQAVEELQVEATAPQVTAATRAWTALLGAVSAEVFGHFGPLSPDDGAALLEAALEIHLD</sequence>
<dbReference type="PROSITE" id="PS50977">
    <property type="entry name" value="HTH_TETR_2"/>
    <property type="match status" value="1"/>
</dbReference>
<reference evidence="6" key="1">
    <citation type="submission" date="2023-10" db="EMBL/GenBank/DDBJ databases">
        <title>Development of a sustainable strategy for remediation of hydrocarbon-contaminated territories based on the waste exchange concept.</title>
        <authorList>
            <person name="Krivoruchko A."/>
        </authorList>
    </citation>
    <scope>NUCLEOTIDE SEQUENCE</scope>
    <source>
        <strain evidence="6">IEGM 1325</strain>
    </source>
</reference>
<gene>
    <name evidence="6" type="ORF">R4064_00245</name>
</gene>
<keyword evidence="2 4" id="KW-0238">DNA-binding</keyword>
<evidence type="ECO:0000256" key="4">
    <source>
        <dbReference type="PROSITE-ProRule" id="PRU00335"/>
    </source>
</evidence>
<proteinExistence type="predicted"/>
<evidence type="ECO:0000313" key="7">
    <source>
        <dbReference type="Proteomes" id="UP001185728"/>
    </source>
</evidence>
<dbReference type="InterPro" id="IPR036271">
    <property type="entry name" value="Tet_transcr_reg_TetR-rel_C_sf"/>
</dbReference>
<dbReference type="Proteomes" id="UP001185728">
    <property type="component" value="Unassembled WGS sequence"/>
</dbReference>
<dbReference type="PANTHER" id="PTHR30055:SF243">
    <property type="entry name" value="HTH-TYPE TRANSCRIPTIONAL REGULATOR RV1816"/>
    <property type="match status" value="1"/>
</dbReference>
<dbReference type="Gene3D" id="1.10.357.10">
    <property type="entry name" value="Tetracycline Repressor, domain 2"/>
    <property type="match status" value="1"/>
</dbReference>
<dbReference type="Pfam" id="PF13305">
    <property type="entry name" value="TetR_C_33"/>
    <property type="match status" value="1"/>
</dbReference>
<dbReference type="SUPFAM" id="SSF48498">
    <property type="entry name" value="Tetracyclin repressor-like, C-terminal domain"/>
    <property type="match status" value="1"/>
</dbReference>
<dbReference type="SUPFAM" id="SSF46689">
    <property type="entry name" value="Homeodomain-like"/>
    <property type="match status" value="1"/>
</dbReference>
<dbReference type="PANTHER" id="PTHR30055">
    <property type="entry name" value="HTH-TYPE TRANSCRIPTIONAL REGULATOR RUTR"/>
    <property type="match status" value="1"/>
</dbReference>
<comment type="caution">
    <text evidence="6">The sequence shown here is derived from an EMBL/GenBank/DDBJ whole genome shotgun (WGS) entry which is preliminary data.</text>
</comment>
<evidence type="ECO:0000256" key="1">
    <source>
        <dbReference type="ARBA" id="ARBA00023015"/>
    </source>
</evidence>
<organism evidence="6 7">
    <name type="scientific">Micrococcus yunnanensis</name>
    <dbReference type="NCBI Taxonomy" id="566027"/>
    <lineage>
        <taxon>Bacteria</taxon>
        <taxon>Bacillati</taxon>
        <taxon>Actinomycetota</taxon>
        <taxon>Actinomycetes</taxon>
        <taxon>Micrococcales</taxon>
        <taxon>Micrococcaceae</taxon>
        <taxon>Micrococcus</taxon>
    </lineage>
</organism>
<evidence type="ECO:0000259" key="5">
    <source>
        <dbReference type="PROSITE" id="PS50977"/>
    </source>
</evidence>
<dbReference type="AlphaFoldDB" id="A0AAP5T5R6"/>
<dbReference type="InterPro" id="IPR001647">
    <property type="entry name" value="HTH_TetR"/>
</dbReference>